<keyword evidence="1" id="KW-0812">Transmembrane</keyword>
<feature type="transmembrane region" description="Helical" evidence="1">
    <location>
        <begin position="198"/>
        <end position="216"/>
    </location>
</feature>
<reference evidence="2 3" key="1">
    <citation type="journal article" date="2016" name="Sci. Rep.">
        <title>Metabolic traits of an uncultured archaeal lineage -MSBL1- from brine pools of the Red Sea.</title>
        <authorList>
            <person name="Mwirichia R."/>
            <person name="Alam I."/>
            <person name="Rashid M."/>
            <person name="Vinu M."/>
            <person name="Ba-Alawi W."/>
            <person name="Anthony Kamau A."/>
            <person name="Kamanda Ngugi D."/>
            <person name="Goker M."/>
            <person name="Klenk H.P."/>
            <person name="Bajic V."/>
            <person name="Stingl U."/>
        </authorList>
    </citation>
    <scope>NUCLEOTIDE SEQUENCE [LARGE SCALE GENOMIC DNA]</scope>
    <source>
        <strain evidence="2">SCGC-AAA259B11</strain>
    </source>
</reference>
<name>A0A133U8G1_9EURY</name>
<proteinExistence type="predicted"/>
<organism evidence="2 3">
    <name type="scientific">candidate division MSBL1 archaeon SCGC-AAA259B11</name>
    <dbReference type="NCBI Taxonomy" id="1698260"/>
    <lineage>
        <taxon>Archaea</taxon>
        <taxon>Methanobacteriati</taxon>
        <taxon>Methanobacteriota</taxon>
        <taxon>candidate division MSBL1</taxon>
    </lineage>
</organism>
<feature type="transmembrane region" description="Helical" evidence="1">
    <location>
        <begin position="6"/>
        <end position="27"/>
    </location>
</feature>
<evidence type="ECO:0000313" key="3">
    <source>
        <dbReference type="Proteomes" id="UP000070184"/>
    </source>
</evidence>
<dbReference type="AlphaFoldDB" id="A0A133U8G1"/>
<comment type="caution">
    <text evidence="2">The sequence shown here is derived from an EMBL/GenBank/DDBJ whole genome shotgun (WGS) entry which is preliminary data.</text>
</comment>
<dbReference type="EMBL" id="LHXK01000005">
    <property type="protein sequence ID" value="KXA90426.1"/>
    <property type="molecule type" value="Genomic_DNA"/>
</dbReference>
<evidence type="ECO:0000313" key="2">
    <source>
        <dbReference type="EMBL" id="KXA90426.1"/>
    </source>
</evidence>
<dbReference type="Proteomes" id="UP000070184">
    <property type="component" value="Unassembled WGS sequence"/>
</dbReference>
<keyword evidence="1" id="KW-1133">Transmembrane helix</keyword>
<protein>
    <recommendedName>
        <fullName evidence="4">Selenocysteine protein</fullName>
    </recommendedName>
</protein>
<evidence type="ECO:0008006" key="4">
    <source>
        <dbReference type="Google" id="ProtNLM"/>
    </source>
</evidence>
<feature type="transmembrane region" description="Helical" evidence="1">
    <location>
        <begin position="90"/>
        <end position="118"/>
    </location>
</feature>
<gene>
    <name evidence="2" type="ORF">AKJ61_00660</name>
</gene>
<feature type="transmembrane region" description="Helical" evidence="1">
    <location>
        <begin position="262"/>
        <end position="282"/>
    </location>
</feature>
<keyword evidence="1" id="KW-0472">Membrane</keyword>
<keyword evidence="3" id="KW-1185">Reference proteome</keyword>
<sequence length="284" mass="30971">MELFHLLKHIFQIIGIVFVLMILIEYFDLKTRGKVRTWLEKGQSRQYLASSLLGASPGCVGAFGAVMLYTHGFLSLGSIVAAMVATSGDGAFVMLAMFPRVAVGLFALLFIIGIFAGFATDKISNKFGIEKCEGCRIKRHFDERGEKEKLTVKHFFKSHVYAHIVKQHLPKIVIWVAGGLFFIQLLNSLIGLESLLQGLPVVTLLIVAVIVGLIPGSSPNIPFVLLFSTGAIPFSVLLANSIVQDGHGLFPLLSFTVRDSVIVKVFNAGFGFFCGLIVAILLGW</sequence>
<feature type="transmembrane region" description="Helical" evidence="1">
    <location>
        <begin position="172"/>
        <end position="192"/>
    </location>
</feature>
<dbReference type="NCBIfam" id="NF037962">
    <property type="entry name" value="arsenic_eff"/>
    <property type="match status" value="1"/>
</dbReference>
<dbReference type="Pfam" id="PF11449">
    <property type="entry name" value="ArsP_2"/>
    <property type="match status" value="1"/>
</dbReference>
<feature type="transmembrane region" description="Helical" evidence="1">
    <location>
        <begin position="47"/>
        <end position="70"/>
    </location>
</feature>
<evidence type="ECO:0000256" key="1">
    <source>
        <dbReference type="SAM" id="Phobius"/>
    </source>
</evidence>
<accession>A0A133U8G1</accession>
<feature type="transmembrane region" description="Helical" evidence="1">
    <location>
        <begin position="223"/>
        <end position="242"/>
    </location>
</feature>
<dbReference type="InterPro" id="IPR021552">
    <property type="entry name" value="ArsP_2"/>
</dbReference>